<reference evidence="6" key="1">
    <citation type="journal article" date="2014" name="Int. J. Syst. Evol. Microbiol.">
        <title>Complete genome sequence of Corynebacterium casei LMG S-19264T (=DSM 44701T), isolated from a smear-ripened cheese.</title>
        <authorList>
            <consortium name="US DOE Joint Genome Institute (JGI-PGF)"/>
            <person name="Walter F."/>
            <person name="Albersmeier A."/>
            <person name="Kalinowski J."/>
            <person name="Ruckert C."/>
        </authorList>
    </citation>
    <scope>NUCLEOTIDE SEQUENCE</scope>
    <source>
        <strain evidence="6">CGMCC 1.3617</strain>
    </source>
</reference>
<dbReference type="InterPro" id="IPR043147">
    <property type="entry name" value="Penicillin_amidase_A-knob"/>
</dbReference>
<dbReference type="PANTHER" id="PTHR34218:SF4">
    <property type="entry name" value="ACYL-HOMOSERINE LACTONE ACYLASE QUIP"/>
    <property type="match status" value="1"/>
</dbReference>
<dbReference type="PIRSF" id="PIRSF001227">
    <property type="entry name" value="Pen_acylase"/>
    <property type="match status" value="1"/>
</dbReference>
<gene>
    <name evidence="6" type="ORF">GCM10011320_19530</name>
</gene>
<evidence type="ECO:0000256" key="1">
    <source>
        <dbReference type="ARBA" id="ARBA00006586"/>
    </source>
</evidence>
<dbReference type="Gene3D" id="3.60.20.10">
    <property type="entry name" value="Glutamine Phosphoribosylpyrophosphate, subunit 1, domain 1"/>
    <property type="match status" value="1"/>
</dbReference>
<dbReference type="PANTHER" id="PTHR34218">
    <property type="entry name" value="PEPTIDASE S45 PENICILLIN AMIDASE"/>
    <property type="match status" value="1"/>
</dbReference>
<dbReference type="GO" id="GO:0017000">
    <property type="term" value="P:antibiotic biosynthetic process"/>
    <property type="evidence" value="ECO:0007669"/>
    <property type="project" value="InterPro"/>
</dbReference>
<keyword evidence="7" id="KW-1185">Reference proteome</keyword>
<dbReference type="Pfam" id="PF01804">
    <property type="entry name" value="Penicil_amidase"/>
    <property type="match status" value="1"/>
</dbReference>
<organism evidence="6 7">
    <name type="scientific">Neoroseomonas lacus</name>
    <dbReference type="NCBI Taxonomy" id="287609"/>
    <lineage>
        <taxon>Bacteria</taxon>
        <taxon>Pseudomonadati</taxon>
        <taxon>Pseudomonadota</taxon>
        <taxon>Alphaproteobacteria</taxon>
        <taxon>Acetobacterales</taxon>
        <taxon>Acetobacteraceae</taxon>
        <taxon>Neoroseomonas</taxon>
    </lineage>
</organism>
<dbReference type="InterPro" id="IPR014395">
    <property type="entry name" value="Pen/GL7ACA/AHL_acylase"/>
</dbReference>
<dbReference type="InterPro" id="IPR029055">
    <property type="entry name" value="Ntn_hydrolases_N"/>
</dbReference>
<dbReference type="Gene3D" id="1.10.439.10">
    <property type="entry name" value="Penicillin Amidohydrolase, domain 1"/>
    <property type="match status" value="1"/>
</dbReference>
<protein>
    <submittedName>
        <fullName evidence="6">Penicillin amidase</fullName>
    </submittedName>
</protein>
<accession>A0A917KGI0</accession>
<dbReference type="SUPFAM" id="SSF56235">
    <property type="entry name" value="N-terminal nucleophile aminohydrolases (Ntn hydrolases)"/>
    <property type="match status" value="1"/>
</dbReference>
<dbReference type="GO" id="GO:0046872">
    <property type="term" value="F:metal ion binding"/>
    <property type="evidence" value="ECO:0007669"/>
    <property type="project" value="UniProtKB-KW"/>
</dbReference>
<dbReference type="InterPro" id="IPR023343">
    <property type="entry name" value="Penicillin_amidase_dom1"/>
</dbReference>
<dbReference type="EMBL" id="BMKW01000004">
    <property type="protein sequence ID" value="GGJ12370.1"/>
    <property type="molecule type" value="Genomic_DNA"/>
</dbReference>
<evidence type="ECO:0000256" key="4">
    <source>
        <dbReference type="PIRSR" id="PIRSR001227-1"/>
    </source>
</evidence>
<dbReference type="InterPro" id="IPR043146">
    <property type="entry name" value="Penicillin_amidase_N_B-knob"/>
</dbReference>
<comment type="cofactor">
    <cofactor evidence="5">
        <name>Ca(2+)</name>
        <dbReference type="ChEBI" id="CHEBI:29108"/>
    </cofactor>
    <text evidence="5">Binds 1 Ca(2+) ion per dimer.</text>
</comment>
<evidence type="ECO:0000256" key="2">
    <source>
        <dbReference type="ARBA" id="ARBA00022801"/>
    </source>
</evidence>
<name>A0A917KGI0_9PROT</name>
<dbReference type="CDD" id="cd03747">
    <property type="entry name" value="Ntn_PGA_like"/>
    <property type="match status" value="1"/>
</dbReference>
<dbReference type="GO" id="GO:0016811">
    <property type="term" value="F:hydrolase activity, acting on carbon-nitrogen (but not peptide) bonds, in linear amides"/>
    <property type="evidence" value="ECO:0007669"/>
    <property type="project" value="InterPro"/>
</dbReference>
<feature type="active site" description="Nucleophile" evidence="4">
    <location>
        <position position="229"/>
    </location>
</feature>
<keyword evidence="2" id="KW-0378">Hydrolase</keyword>
<reference evidence="6" key="2">
    <citation type="submission" date="2020-09" db="EMBL/GenBank/DDBJ databases">
        <authorList>
            <person name="Sun Q."/>
            <person name="Zhou Y."/>
        </authorList>
    </citation>
    <scope>NUCLEOTIDE SEQUENCE</scope>
    <source>
        <strain evidence="6">CGMCC 1.3617</strain>
    </source>
</reference>
<dbReference type="Gene3D" id="1.10.1400.10">
    <property type="match status" value="1"/>
</dbReference>
<dbReference type="InterPro" id="IPR002692">
    <property type="entry name" value="S45"/>
</dbReference>
<dbReference type="Proteomes" id="UP000661507">
    <property type="component" value="Unassembled WGS sequence"/>
</dbReference>
<feature type="binding site" evidence="5">
    <location>
        <position position="301"/>
    </location>
    <ligand>
        <name>Ca(2+)</name>
        <dbReference type="ChEBI" id="CHEBI:29108"/>
    </ligand>
</feature>
<keyword evidence="3" id="KW-0865">Zymogen</keyword>
<comment type="similarity">
    <text evidence="1">Belongs to the peptidase S45 family.</text>
</comment>
<keyword evidence="5" id="KW-0106">Calcium</keyword>
<keyword evidence="5" id="KW-0479">Metal-binding</keyword>
<evidence type="ECO:0000256" key="3">
    <source>
        <dbReference type="ARBA" id="ARBA00023145"/>
    </source>
</evidence>
<evidence type="ECO:0000313" key="6">
    <source>
        <dbReference type="EMBL" id="GGJ12370.1"/>
    </source>
</evidence>
<dbReference type="Gene3D" id="2.30.120.10">
    <property type="match status" value="1"/>
</dbReference>
<dbReference type="RefSeq" id="WP_188966851.1">
    <property type="nucleotide sequence ID" value="NZ_BMKW01000004.1"/>
</dbReference>
<feature type="binding site" evidence="5">
    <location>
        <position position="158"/>
    </location>
    <ligand>
        <name>Ca(2+)</name>
        <dbReference type="ChEBI" id="CHEBI:29108"/>
    </ligand>
</feature>
<sequence>MTIPTETITVPNLPAEAEIVIDRWGIPHIRSSTEAGAFFAQGFNAARDRLWQMDTWRKRGLGLLAGDLGAAYVERDQAARLLLYRGEMAAEWAEYGPDAEAWTTAFAAGINAYVDLVAREPARLPLEFKLLDTQPAHWSPEDVVRCRTHARVRNLDAEITRNNIAARFGIEADRFHKLLEPAWTVVAPEGWQAEPIPPEVMRTYLLATEPNAIGSGTPSDPVALDNQGSNNWALAPSRTTTGRAILASDPHRVHEQPSLRYITHLTAPGLNVIGAGEPAVPGVSLGHNDVLAFSLTIHPTDQEDLYVYELHPEDAELYRYGEGWERMRLVEEHIPVRGEAPRAVTLRFTRHGPVLYHDPAGKRAYALRSVWQLPGTAAYLASLNYLKARNFEDYAKALEGWGAPSTNHVVADVDGNIGWAAAGMVPIRPSWDGLLPVPGDGRHEWAGIMRSSGLPRATNPASGWLGTANQMNLPADYDHAAKKTGFEWTDGARFARLSGALAGDHRWSVAETLALQSDVTCVPARRLCALLARMDDAHPAWALLAGWDHRLLAESGPAALFEIWFAKHLVPGVMLALAPEGLPAMVAVPDTQLTLTLLEGEEHAARRDALLRETLSAAWGEATTLLGPDPAGWAWGTLHQGYFEHPLSRFAPELAARLDVGPAPKGGSNLTINNNGWRTKDFRVISGVSWRMVLDVGNWDASVTINSPGQSGDPDSPHYRDLFPLWARDEYVPMLFSEAAVDAAAEARILLRAG</sequence>
<dbReference type="AlphaFoldDB" id="A0A917KGI0"/>
<feature type="binding site" evidence="5">
    <location>
        <position position="304"/>
    </location>
    <ligand>
        <name>Ca(2+)</name>
        <dbReference type="ChEBI" id="CHEBI:29108"/>
    </ligand>
</feature>
<proteinExistence type="inferred from homology"/>
<evidence type="ECO:0000313" key="7">
    <source>
        <dbReference type="Proteomes" id="UP000661507"/>
    </source>
</evidence>
<evidence type="ECO:0000256" key="5">
    <source>
        <dbReference type="PIRSR" id="PIRSR001227-2"/>
    </source>
</evidence>
<comment type="caution">
    <text evidence="6">The sequence shown here is derived from an EMBL/GenBank/DDBJ whole genome shotgun (WGS) entry which is preliminary data.</text>
</comment>